<name>A0ABV7NF76_9SPHN</name>
<dbReference type="Gene3D" id="3.40.630.30">
    <property type="match status" value="1"/>
</dbReference>
<keyword evidence="2" id="KW-0808">Transferase</keyword>
<dbReference type="CDD" id="cd04301">
    <property type="entry name" value="NAT_SF"/>
    <property type="match status" value="1"/>
</dbReference>
<dbReference type="EMBL" id="JBHRVU010000004">
    <property type="protein sequence ID" value="MFC3441080.1"/>
    <property type="molecule type" value="Genomic_DNA"/>
</dbReference>
<protein>
    <submittedName>
        <fullName evidence="2">GNAT family N-acetyltransferase</fullName>
        <ecNumber evidence="2">2.3.-.-</ecNumber>
    </submittedName>
</protein>
<gene>
    <name evidence="2" type="ORF">ACFOKF_07705</name>
</gene>
<keyword evidence="3" id="KW-1185">Reference proteome</keyword>
<keyword evidence="2" id="KW-0012">Acyltransferase</keyword>
<organism evidence="2 3">
    <name type="scientific">Sphingobium rhizovicinum</name>
    <dbReference type="NCBI Taxonomy" id="432308"/>
    <lineage>
        <taxon>Bacteria</taxon>
        <taxon>Pseudomonadati</taxon>
        <taxon>Pseudomonadota</taxon>
        <taxon>Alphaproteobacteria</taxon>
        <taxon>Sphingomonadales</taxon>
        <taxon>Sphingomonadaceae</taxon>
        <taxon>Sphingobium</taxon>
    </lineage>
</organism>
<dbReference type="Pfam" id="PF00583">
    <property type="entry name" value="Acetyltransf_1"/>
    <property type="match status" value="1"/>
</dbReference>
<evidence type="ECO:0000313" key="3">
    <source>
        <dbReference type="Proteomes" id="UP001595681"/>
    </source>
</evidence>
<sequence length="165" mass="17469">MSDPVWRPMRRADLPAVKAISDAVHGAYTEDMAVYAERLALYPDGCKVLERDGSLLGYLIAHPWRSDAPPALGSLLGAIPSSADIYYLHDLALLPDARGSGAGASGTTAAIAQAQAAGYARMMLMAVAGADSFWARQGFTRLPGRIASYGEEACLMERRVQAGVA</sequence>
<dbReference type="InterPro" id="IPR000182">
    <property type="entry name" value="GNAT_dom"/>
</dbReference>
<evidence type="ECO:0000313" key="2">
    <source>
        <dbReference type="EMBL" id="MFC3441080.1"/>
    </source>
</evidence>
<feature type="domain" description="N-acetyltransferase" evidence="1">
    <location>
        <begin position="4"/>
        <end position="161"/>
    </location>
</feature>
<dbReference type="Proteomes" id="UP001595681">
    <property type="component" value="Unassembled WGS sequence"/>
</dbReference>
<dbReference type="GO" id="GO:0016746">
    <property type="term" value="F:acyltransferase activity"/>
    <property type="evidence" value="ECO:0007669"/>
    <property type="project" value="UniProtKB-KW"/>
</dbReference>
<dbReference type="EC" id="2.3.-.-" evidence="2"/>
<comment type="caution">
    <text evidence="2">The sequence shown here is derived from an EMBL/GenBank/DDBJ whole genome shotgun (WGS) entry which is preliminary data.</text>
</comment>
<dbReference type="RefSeq" id="WP_380794623.1">
    <property type="nucleotide sequence ID" value="NZ_JBHRVU010000004.1"/>
</dbReference>
<dbReference type="SUPFAM" id="SSF55729">
    <property type="entry name" value="Acyl-CoA N-acyltransferases (Nat)"/>
    <property type="match status" value="1"/>
</dbReference>
<dbReference type="InterPro" id="IPR016181">
    <property type="entry name" value="Acyl_CoA_acyltransferase"/>
</dbReference>
<reference evidence="3" key="1">
    <citation type="journal article" date="2019" name="Int. J. Syst. Evol. Microbiol.">
        <title>The Global Catalogue of Microorganisms (GCM) 10K type strain sequencing project: providing services to taxonomists for standard genome sequencing and annotation.</title>
        <authorList>
            <consortium name="The Broad Institute Genomics Platform"/>
            <consortium name="The Broad Institute Genome Sequencing Center for Infectious Disease"/>
            <person name="Wu L."/>
            <person name="Ma J."/>
        </authorList>
    </citation>
    <scope>NUCLEOTIDE SEQUENCE [LARGE SCALE GENOMIC DNA]</scope>
    <source>
        <strain evidence="3">CCM 7491</strain>
    </source>
</reference>
<proteinExistence type="predicted"/>
<dbReference type="PROSITE" id="PS51186">
    <property type="entry name" value="GNAT"/>
    <property type="match status" value="1"/>
</dbReference>
<evidence type="ECO:0000259" key="1">
    <source>
        <dbReference type="PROSITE" id="PS51186"/>
    </source>
</evidence>
<accession>A0ABV7NF76</accession>